<sequence>MASKQSQPFSVTRQAPELIVPAEPTPNEVKQLSNIDDQEGIRFHVPFIFFYRNNPSSAMKGKDPVKVIREALSKALVFYYPFAGRLREGDNRKLLVDCNGEGVLFVEADANVSLDQLGPEIQPPFICLDELLYVVPGSDGIIGCPLLSIQVTHLECGGFILALRWNHTLCDAYGLMQFLKTMEQMIQGAPKPSTMPVWQRDLLTSRNPPRITCIHHEYEQLDDSNDTLKNTNPNDLAEKSFFFGPEEITSLRKHLPPHLKNCSTFELLVASVWRCRTAALQIDPNQIVRLSCLINVRNKSYNFHLPEGYYGNAFAFPAACSKAEFLCKRGLGYAVQLVQAAKAQMSGEYIRSVADLMEIKGRIKYTNVENFVVSYVKNSGFKEVDFGWGKAVYGGPTGPISLISFCMEFKDVHGNSGILMPICLPKATMERFQKEMKKMTQGTRMEVFYDINSALRLCRL</sequence>
<protein>
    <submittedName>
        <fullName evidence="1">Uncharacterized protein</fullName>
    </submittedName>
</protein>
<organism evidence="1 2">
    <name type="scientific">Pistacia integerrima</name>
    <dbReference type="NCBI Taxonomy" id="434235"/>
    <lineage>
        <taxon>Eukaryota</taxon>
        <taxon>Viridiplantae</taxon>
        <taxon>Streptophyta</taxon>
        <taxon>Embryophyta</taxon>
        <taxon>Tracheophyta</taxon>
        <taxon>Spermatophyta</taxon>
        <taxon>Magnoliopsida</taxon>
        <taxon>eudicotyledons</taxon>
        <taxon>Gunneridae</taxon>
        <taxon>Pentapetalae</taxon>
        <taxon>rosids</taxon>
        <taxon>malvids</taxon>
        <taxon>Sapindales</taxon>
        <taxon>Anacardiaceae</taxon>
        <taxon>Pistacia</taxon>
    </lineage>
</organism>
<accession>A0ACC0XQY9</accession>
<proteinExistence type="predicted"/>
<keyword evidence="2" id="KW-1185">Reference proteome</keyword>
<reference evidence="2" key="1">
    <citation type="journal article" date="2023" name="G3 (Bethesda)">
        <title>Genome assembly and association tests identify interacting loci associated with vigor, precocity, and sex in interspecific pistachio rootstocks.</title>
        <authorList>
            <person name="Palmer W."/>
            <person name="Jacygrad E."/>
            <person name="Sagayaradj S."/>
            <person name="Cavanaugh K."/>
            <person name="Han R."/>
            <person name="Bertier L."/>
            <person name="Beede B."/>
            <person name="Kafkas S."/>
            <person name="Golino D."/>
            <person name="Preece J."/>
            <person name="Michelmore R."/>
        </authorList>
    </citation>
    <scope>NUCLEOTIDE SEQUENCE [LARGE SCALE GENOMIC DNA]</scope>
</reference>
<dbReference type="Proteomes" id="UP001163603">
    <property type="component" value="Chromosome 11"/>
</dbReference>
<evidence type="ECO:0000313" key="2">
    <source>
        <dbReference type="Proteomes" id="UP001163603"/>
    </source>
</evidence>
<name>A0ACC0XQY9_9ROSI</name>
<gene>
    <name evidence="1" type="ORF">Pint_30865</name>
</gene>
<dbReference type="EMBL" id="CM047746">
    <property type="protein sequence ID" value="KAJ0021088.1"/>
    <property type="molecule type" value="Genomic_DNA"/>
</dbReference>
<comment type="caution">
    <text evidence="1">The sequence shown here is derived from an EMBL/GenBank/DDBJ whole genome shotgun (WGS) entry which is preliminary data.</text>
</comment>
<evidence type="ECO:0000313" key="1">
    <source>
        <dbReference type="EMBL" id="KAJ0021088.1"/>
    </source>
</evidence>